<organism evidence="2 3">
    <name type="scientific">Rotaria socialis</name>
    <dbReference type="NCBI Taxonomy" id="392032"/>
    <lineage>
        <taxon>Eukaryota</taxon>
        <taxon>Metazoa</taxon>
        <taxon>Spiralia</taxon>
        <taxon>Gnathifera</taxon>
        <taxon>Rotifera</taxon>
        <taxon>Eurotatoria</taxon>
        <taxon>Bdelloidea</taxon>
        <taxon>Philodinida</taxon>
        <taxon>Philodinidae</taxon>
        <taxon>Rotaria</taxon>
    </lineage>
</organism>
<reference evidence="2" key="1">
    <citation type="submission" date="2021-02" db="EMBL/GenBank/DDBJ databases">
        <authorList>
            <person name="Nowell W R."/>
        </authorList>
    </citation>
    <scope>NUCLEOTIDE SEQUENCE</scope>
</reference>
<dbReference type="EMBL" id="CAJOBR010039520">
    <property type="protein sequence ID" value="CAF5022449.1"/>
    <property type="molecule type" value="Genomic_DNA"/>
</dbReference>
<dbReference type="Proteomes" id="UP000663848">
    <property type="component" value="Unassembled WGS sequence"/>
</dbReference>
<dbReference type="EMBL" id="CAJOBR010039470">
    <property type="protein sequence ID" value="CAF5022293.1"/>
    <property type="molecule type" value="Genomic_DNA"/>
</dbReference>
<evidence type="ECO:0000313" key="1">
    <source>
        <dbReference type="EMBL" id="CAF5022293.1"/>
    </source>
</evidence>
<dbReference type="AlphaFoldDB" id="A0A822BYD0"/>
<evidence type="ECO:0000313" key="3">
    <source>
        <dbReference type="Proteomes" id="UP000663848"/>
    </source>
</evidence>
<protein>
    <submittedName>
        <fullName evidence="2">Uncharacterized protein</fullName>
    </submittedName>
</protein>
<name>A0A822BYD0_9BILA</name>
<accession>A0A822BYD0</accession>
<feature type="non-terminal residue" evidence="2">
    <location>
        <position position="1"/>
    </location>
</feature>
<comment type="caution">
    <text evidence="2">The sequence shown here is derived from an EMBL/GenBank/DDBJ whole genome shotgun (WGS) entry which is preliminary data.</text>
</comment>
<evidence type="ECO:0000313" key="2">
    <source>
        <dbReference type="EMBL" id="CAF5022449.1"/>
    </source>
</evidence>
<gene>
    <name evidence="1" type="ORF">QYT958_LOCUS40038</name>
    <name evidence="2" type="ORF">QYT958_LOCUS40057</name>
</gene>
<proteinExistence type="predicted"/>
<sequence length="34" mass="4054">GENIVDRVGAEIDRIERNLRKKHPYLRHVDLEVL</sequence>